<keyword evidence="19" id="KW-1185">Reference proteome</keyword>
<evidence type="ECO:0000256" key="5">
    <source>
        <dbReference type="ARBA" id="ARBA00022475"/>
    </source>
</evidence>
<comment type="subcellular location">
    <subcellularLocation>
        <location evidence="2">Cell inner membrane</location>
        <topology evidence="2">Single-pass membrane protein</topology>
        <orientation evidence="2">Periplasmic side</orientation>
    </subcellularLocation>
</comment>
<dbReference type="Pfam" id="PF03280">
    <property type="entry name" value="Lipase_chap"/>
    <property type="match status" value="1"/>
</dbReference>
<dbReference type="EMBL" id="SJDL01000003">
    <property type="protein sequence ID" value="TBW58819.1"/>
    <property type="molecule type" value="Genomic_DNA"/>
</dbReference>
<evidence type="ECO:0000256" key="13">
    <source>
        <dbReference type="ARBA" id="ARBA00030948"/>
    </source>
</evidence>
<evidence type="ECO:0000256" key="8">
    <source>
        <dbReference type="ARBA" id="ARBA00022963"/>
    </source>
</evidence>
<evidence type="ECO:0000256" key="1">
    <source>
        <dbReference type="ARBA" id="ARBA00003280"/>
    </source>
</evidence>
<name>A0ABY1ZQ20_9GAMM</name>
<keyword evidence="9 16" id="KW-1133">Transmembrane helix</keyword>
<evidence type="ECO:0000256" key="2">
    <source>
        <dbReference type="ARBA" id="ARBA00004383"/>
    </source>
</evidence>
<keyword evidence="7 16" id="KW-0812">Transmembrane</keyword>
<evidence type="ECO:0000256" key="10">
    <source>
        <dbReference type="ARBA" id="ARBA00023098"/>
    </source>
</evidence>
<evidence type="ECO:0000313" key="18">
    <source>
        <dbReference type="EMBL" id="TBW58819.1"/>
    </source>
</evidence>
<evidence type="ECO:0000256" key="11">
    <source>
        <dbReference type="ARBA" id="ARBA00023136"/>
    </source>
</evidence>
<evidence type="ECO:0000256" key="7">
    <source>
        <dbReference type="ARBA" id="ARBA00022692"/>
    </source>
</evidence>
<evidence type="ECO:0000256" key="15">
    <source>
        <dbReference type="ARBA" id="ARBA00033028"/>
    </source>
</evidence>
<feature type="region of interest" description="Disordered" evidence="17">
    <location>
        <begin position="34"/>
        <end position="87"/>
    </location>
</feature>
<keyword evidence="5 16" id="KW-1003">Cell membrane</keyword>
<keyword evidence="10 16" id="KW-0443">Lipid metabolism</keyword>
<accession>A0ABY1ZQ20</accession>
<evidence type="ECO:0000256" key="3">
    <source>
        <dbReference type="ARBA" id="ARBA00010358"/>
    </source>
</evidence>
<evidence type="ECO:0000256" key="4">
    <source>
        <dbReference type="ARBA" id="ARBA00019692"/>
    </source>
</evidence>
<evidence type="ECO:0000256" key="17">
    <source>
        <dbReference type="SAM" id="MobiDB-lite"/>
    </source>
</evidence>
<evidence type="ECO:0000256" key="16">
    <source>
        <dbReference type="HAMAP-Rule" id="MF_00790"/>
    </source>
</evidence>
<evidence type="ECO:0000256" key="14">
    <source>
        <dbReference type="ARBA" id="ARBA00031542"/>
    </source>
</evidence>
<comment type="caution">
    <text evidence="18">The sequence shown here is derived from an EMBL/GenBank/DDBJ whole genome shotgun (WGS) entry which is preliminary data.</text>
</comment>
<keyword evidence="11 16" id="KW-0472">Membrane</keyword>
<evidence type="ECO:0000256" key="9">
    <source>
        <dbReference type="ARBA" id="ARBA00022989"/>
    </source>
</evidence>
<keyword evidence="6 16" id="KW-0997">Cell inner membrane</keyword>
<dbReference type="SUPFAM" id="SSF158855">
    <property type="entry name" value="Lipase chaperone-like"/>
    <property type="match status" value="1"/>
</dbReference>
<dbReference type="HAMAP" id="MF_00790">
    <property type="entry name" value="Lipase_chap"/>
    <property type="match status" value="1"/>
</dbReference>
<dbReference type="Proteomes" id="UP000313645">
    <property type="component" value="Unassembled WGS sequence"/>
</dbReference>
<protein>
    <recommendedName>
        <fullName evidence="4 16">Lipase chaperone</fullName>
    </recommendedName>
    <alternativeName>
        <fullName evidence="16">Lipase activator protein</fullName>
    </alternativeName>
    <alternativeName>
        <fullName evidence="15 16">Lipase foldase</fullName>
    </alternativeName>
    <alternativeName>
        <fullName evidence="13 16">Lipase helper protein</fullName>
    </alternativeName>
    <alternativeName>
        <fullName evidence="14 16">Lipase modulator</fullName>
    </alternativeName>
</protein>
<feature type="transmembrane region" description="Helical" evidence="16">
    <location>
        <begin position="7"/>
        <end position="25"/>
    </location>
</feature>
<reference evidence="18 19" key="1">
    <citation type="submission" date="2019-02" db="EMBL/GenBank/DDBJ databases">
        <title>Marinobacter halodurans sp. nov., a marine bacterium isolated from sea tidal flat.</title>
        <authorList>
            <person name="Yoo Y."/>
            <person name="Lee D.W."/>
            <person name="Kim B.S."/>
            <person name="Kim J.-J."/>
        </authorList>
    </citation>
    <scope>NUCLEOTIDE SEQUENCE [LARGE SCALE GENOMIC DNA]</scope>
    <source>
        <strain evidence="18 19">YJ-S3-2</strain>
    </source>
</reference>
<proteinExistence type="inferred from homology"/>
<evidence type="ECO:0000256" key="12">
    <source>
        <dbReference type="ARBA" id="ARBA00023186"/>
    </source>
</evidence>
<evidence type="ECO:0000256" key="6">
    <source>
        <dbReference type="ARBA" id="ARBA00022519"/>
    </source>
</evidence>
<organism evidence="18 19">
    <name type="scientific">Marinobacter halodurans</name>
    <dbReference type="NCBI Taxonomy" id="2528979"/>
    <lineage>
        <taxon>Bacteria</taxon>
        <taxon>Pseudomonadati</taxon>
        <taxon>Pseudomonadota</taxon>
        <taxon>Gammaproteobacteria</taxon>
        <taxon>Pseudomonadales</taxon>
        <taxon>Marinobacteraceae</taxon>
        <taxon>Marinobacter</taxon>
    </lineage>
</organism>
<evidence type="ECO:0000313" key="19">
    <source>
        <dbReference type="Proteomes" id="UP000313645"/>
    </source>
</evidence>
<keyword evidence="8 16" id="KW-0442">Lipid degradation</keyword>
<comment type="similarity">
    <text evidence="3 16">Belongs to the lipase chaperone family.</text>
</comment>
<keyword evidence="12 16" id="KW-0143">Chaperone</keyword>
<sequence>MASNRRYLPVFVGIIAVFGITVLNLRPGGQTPAPGPVASFSSGQAPAEGAASRSAQAGTAPVAAVPDTLPGSLEGTRPPGDWNRVDDAGHLLPTPDLRGLFEYYLAALGEESLDQLVARIRQALQALPEPARSEARQLLGDYLDYKLAVGELEARTGAGADMATAENALASIRDLRRKYLGEVAADAFFAREEAVDRYQAARREILARDDLTDAQRIARLQAAEAALPESLRRAREESRKFIDYETQLRALQADPDANQAAINRLRETTFGAEVAERLARVEAAQADWDRRWSDYRADLARLDAAGLAGPEQKDAVQRLRDRYFSDQEQIRVQALDSIQ</sequence>
<gene>
    <name evidence="16" type="primary">lifO</name>
    <name evidence="18" type="ORF">EZI54_02820</name>
</gene>
<dbReference type="InterPro" id="IPR004961">
    <property type="entry name" value="Lipase_chaperone"/>
</dbReference>
<comment type="function">
    <text evidence="1 16">May be involved in the folding of the extracellular lipase during its passage through the periplasm.</text>
</comment>